<proteinExistence type="predicted"/>
<sequence length="219" mass="25113">MHMKQKLTYALLITLTLALSGCQSTYYKTMESFGYHKRDILVSNVEKARESQEEASEQFKSALEKFSALTGFHGGDLQDIYERLNDEFERSEAAAKDVTNRIDAVEQVGNDLFGEWKDELSKYSNTKLRNESRIKLSKTKSKFTRLLSAMRRAEKKIKPVLDAFRDQVLYLKHNLNAQAITSLQSEINSLEADIGRLIKDMQKSIDEADAFIKELKKNS</sequence>
<feature type="coiled-coil region" evidence="1">
    <location>
        <begin position="180"/>
        <end position="218"/>
    </location>
</feature>
<keyword evidence="3" id="KW-1185">Reference proteome</keyword>
<dbReference type="InterPro" id="IPR021342">
    <property type="entry name" value="DUF2959"/>
</dbReference>
<dbReference type="Proteomes" id="UP000199053">
    <property type="component" value="Unassembled WGS sequence"/>
</dbReference>
<dbReference type="PROSITE" id="PS51257">
    <property type="entry name" value="PROKAR_LIPOPROTEIN"/>
    <property type="match status" value="1"/>
</dbReference>
<dbReference type="Pfam" id="PF11172">
    <property type="entry name" value="DUF2959"/>
    <property type="match status" value="1"/>
</dbReference>
<dbReference type="STRING" id="246191.SAMN05660337_0460"/>
<evidence type="ECO:0000313" key="3">
    <source>
        <dbReference type="Proteomes" id="UP000199053"/>
    </source>
</evidence>
<reference evidence="3" key="1">
    <citation type="submission" date="2016-10" db="EMBL/GenBank/DDBJ databases">
        <authorList>
            <person name="Varghese N."/>
            <person name="Submissions S."/>
        </authorList>
    </citation>
    <scope>NUCLEOTIDE SEQUENCE [LARGE SCALE GENOMIC DNA]</scope>
    <source>
        <strain evidence="3">DSM 16995</strain>
    </source>
</reference>
<protein>
    <recommendedName>
        <fullName evidence="4">DUF2959 domain-containing protein</fullName>
    </recommendedName>
</protein>
<evidence type="ECO:0008006" key="4">
    <source>
        <dbReference type="Google" id="ProtNLM"/>
    </source>
</evidence>
<accession>A0A1G9BXL9</accession>
<gene>
    <name evidence="2" type="ORF">SAMN05660337_0460</name>
</gene>
<dbReference type="AlphaFoldDB" id="A0A1G9BXL9"/>
<organism evidence="2 3">
    <name type="scientific">Maridesulfovibrio ferrireducens</name>
    <dbReference type="NCBI Taxonomy" id="246191"/>
    <lineage>
        <taxon>Bacteria</taxon>
        <taxon>Pseudomonadati</taxon>
        <taxon>Thermodesulfobacteriota</taxon>
        <taxon>Desulfovibrionia</taxon>
        <taxon>Desulfovibrionales</taxon>
        <taxon>Desulfovibrionaceae</taxon>
        <taxon>Maridesulfovibrio</taxon>
    </lineage>
</organism>
<keyword evidence="1" id="KW-0175">Coiled coil</keyword>
<name>A0A1G9BXL9_9BACT</name>
<evidence type="ECO:0000256" key="1">
    <source>
        <dbReference type="SAM" id="Coils"/>
    </source>
</evidence>
<evidence type="ECO:0000313" key="2">
    <source>
        <dbReference type="EMBL" id="SDK44196.1"/>
    </source>
</evidence>
<feature type="coiled-coil region" evidence="1">
    <location>
        <begin position="45"/>
        <end position="101"/>
    </location>
</feature>
<dbReference type="EMBL" id="FNGA01000001">
    <property type="protein sequence ID" value="SDK44196.1"/>
    <property type="molecule type" value="Genomic_DNA"/>
</dbReference>